<accession>A0AAV4TYW2</accession>
<dbReference type="EMBL" id="BPLQ01010412">
    <property type="protein sequence ID" value="GIY50617.1"/>
    <property type="molecule type" value="Genomic_DNA"/>
</dbReference>
<protein>
    <submittedName>
        <fullName evidence="2">Uncharacterized protein</fullName>
    </submittedName>
</protein>
<feature type="compositionally biased region" description="Polar residues" evidence="1">
    <location>
        <begin position="58"/>
        <end position="78"/>
    </location>
</feature>
<feature type="region of interest" description="Disordered" evidence="1">
    <location>
        <begin position="56"/>
        <end position="78"/>
    </location>
</feature>
<sequence length="78" mass="8924">MEWKSEIGNASPVLSVLQHRGEVILYEDPNDAISAHGSYSYRHQLCRSDFLEHRSRAKSNLTSDPQSTIMPTKTTYRD</sequence>
<keyword evidence="3" id="KW-1185">Reference proteome</keyword>
<proteinExistence type="predicted"/>
<gene>
    <name evidence="2" type="ORF">CDAR_469851</name>
</gene>
<evidence type="ECO:0000313" key="2">
    <source>
        <dbReference type="EMBL" id="GIY50617.1"/>
    </source>
</evidence>
<evidence type="ECO:0000313" key="3">
    <source>
        <dbReference type="Proteomes" id="UP001054837"/>
    </source>
</evidence>
<reference evidence="2 3" key="1">
    <citation type="submission" date="2021-06" db="EMBL/GenBank/DDBJ databases">
        <title>Caerostris darwini draft genome.</title>
        <authorList>
            <person name="Kono N."/>
            <person name="Arakawa K."/>
        </authorList>
    </citation>
    <scope>NUCLEOTIDE SEQUENCE [LARGE SCALE GENOMIC DNA]</scope>
</reference>
<organism evidence="2 3">
    <name type="scientific">Caerostris darwini</name>
    <dbReference type="NCBI Taxonomy" id="1538125"/>
    <lineage>
        <taxon>Eukaryota</taxon>
        <taxon>Metazoa</taxon>
        <taxon>Ecdysozoa</taxon>
        <taxon>Arthropoda</taxon>
        <taxon>Chelicerata</taxon>
        <taxon>Arachnida</taxon>
        <taxon>Araneae</taxon>
        <taxon>Araneomorphae</taxon>
        <taxon>Entelegynae</taxon>
        <taxon>Araneoidea</taxon>
        <taxon>Araneidae</taxon>
        <taxon>Caerostris</taxon>
    </lineage>
</organism>
<dbReference type="AlphaFoldDB" id="A0AAV4TYW2"/>
<evidence type="ECO:0000256" key="1">
    <source>
        <dbReference type="SAM" id="MobiDB-lite"/>
    </source>
</evidence>
<name>A0AAV4TYW2_9ARAC</name>
<dbReference type="Proteomes" id="UP001054837">
    <property type="component" value="Unassembled WGS sequence"/>
</dbReference>
<comment type="caution">
    <text evidence="2">The sequence shown here is derived from an EMBL/GenBank/DDBJ whole genome shotgun (WGS) entry which is preliminary data.</text>
</comment>